<comment type="caution">
    <text evidence="1">The sequence shown here is derived from an EMBL/GenBank/DDBJ whole genome shotgun (WGS) entry which is preliminary data.</text>
</comment>
<dbReference type="RefSeq" id="XP_025339218.1">
    <property type="nucleotide sequence ID" value="XM_025479745.1"/>
</dbReference>
<dbReference type="EMBL" id="PKFP01000008">
    <property type="protein sequence ID" value="PVH18278.1"/>
    <property type="molecule type" value="Genomic_DNA"/>
</dbReference>
<protein>
    <submittedName>
        <fullName evidence="1">Uncharacterized protein</fullName>
    </submittedName>
</protein>
<reference evidence="1 2" key="1">
    <citation type="submission" date="2017-12" db="EMBL/GenBank/DDBJ databases">
        <title>Genome Sequence of the Amphotericin B-resistant Candida duobushaemulonii strain, B09383.</title>
        <authorList>
            <person name="Chow N.A."/>
            <person name="Gade L."/>
            <person name="Batra D."/>
            <person name="Rowe L.A."/>
            <person name="Loparev V.N."/>
            <person name="Litvintseva A.P."/>
        </authorList>
    </citation>
    <scope>NUCLEOTIDE SEQUENCE [LARGE SCALE GENOMIC DNA]</scope>
    <source>
        <strain evidence="1 2">B09383</strain>
    </source>
</reference>
<dbReference type="Proteomes" id="UP000244406">
    <property type="component" value="Unassembled WGS sequence"/>
</dbReference>
<accession>A0A2V1AK79</accession>
<name>A0A2V1AK79_9ASCO</name>
<evidence type="ECO:0000313" key="2">
    <source>
        <dbReference type="Proteomes" id="UP000244406"/>
    </source>
</evidence>
<evidence type="ECO:0000313" key="1">
    <source>
        <dbReference type="EMBL" id="PVH18278.1"/>
    </source>
</evidence>
<organism evidence="1 2">
    <name type="scientific">Candidozyma duobushaemuli</name>
    <dbReference type="NCBI Taxonomy" id="1231522"/>
    <lineage>
        <taxon>Eukaryota</taxon>
        <taxon>Fungi</taxon>
        <taxon>Dikarya</taxon>
        <taxon>Ascomycota</taxon>
        <taxon>Saccharomycotina</taxon>
        <taxon>Pichiomycetes</taxon>
        <taxon>Metschnikowiaceae</taxon>
        <taxon>Candidozyma</taxon>
    </lineage>
</organism>
<gene>
    <name evidence="1" type="ORF">CXQ87_001198</name>
</gene>
<dbReference type="VEuPathDB" id="FungiDB:CXQ87_001198"/>
<dbReference type="GeneID" id="37001198"/>
<keyword evidence="2" id="KW-1185">Reference proteome</keyword>
<dbReference type="AlphaFoldDB" id="A0A2V1AK79"/>
<proteinExistence type="predicted"/>
<sequence length="475" mass="53697">MNTIYHIGENTCNDFVALEIEKDPSNYVSHDSYTSWVKGKQWKATILRLRELPKAETDSLSAIKNAREIEGVQDFGQGPNMKDGKVRLLSSVIKPNQLLMMPNPSWTRTHVWEMQCFQSMDDRVPLAFGVTHKVENREYEFNNDGAVYLKMIASYRTSLFSASGLLNVLKGFGIQENTRTSTLRDKEYNSAFNLSNFKPQGTVFVADFTNAMYDCNLPNIGPTFHSETCSRTYALEIKITCECHSENSCRSEFSTLIDIDVAINDSKSGIQPQDQVQQRQDVLSLEKVNLSPFIMTDVESIMAKRLQQVHSNSFGYHVSATAMGDSVMVISSVFLPDAFLKRKKSFLDWCSGSEKESSGLSLAPSKGAWIVEEASSGNTGKENFHLSRFATVFEVPWFTEYYKSNDPSFNFSYCKIKGRQASPGKLLYELITLKLHQSTSLNECIYIKRIRVELLQRTTTKSAKGYQSFVSGKEK</sequence>